<evidence type="ECO:0000313" key="3">
    <source>
        <dbReference type="Proteomes" id="UP001497623"/>
    </source>
</evidence>
<dbReference type="Proteomes" id="UP001497623">
    <property type="component" value="Unassembled WGS sequence"/>
</dbReference>
<comment type="caution">
    <text evidence="2">The sequence shown here is derived from an EMBL/GenBank/DDBJ whole genome shotgun (WGS) entry which is preliminary data.</text>
</comment>
<dbReference type="AlphaFoldDB" id="A0AAV2RY79"/>
<keyword evidence="3" id="KW-1185">Reference proteome</keyword>
<evidence type="ECO:0000256" key="1">
    <source>
        <dbReference type="SAM" id="SignalP"/>
    </source>
</evidence>
<gene>
    <name evidence="2" type="ORF">MNOR_LOCUS29504</name>
</gene>
<reference evidence="2 3" key="1">
    <citation type="submission" date="2024-05" db="EMBL/GenBank/DDBJ databases">
        <authorList>
            <person name="Wallberg A."/>
        </authorList>
    </citation>
    <scope>NUCLEOTIDE SEQUENCE [LARGE SCALE GENOMIC DNA]</scope>
</reference>
<feature type="signal peptide" evidence="1">
    <location>
        <begin position="1"/>
        <end position="23"/>
    </location>
</feature>
<accession>A0AAV2RY79</accession>
<evidence type="ECO:0000313" key="2">
    <source>
        <dbReference type="EMBL" id="CAL4144405.1"/>
    </source>
</evidence>
<proteinExistence type="predicted"/>
<sequence>MKSEKWKMMAMCLWIVIFLIVDGIGFQIEENVYNADINKPFHGERDQINDQNGHSMLNSNQELEELMESFEDNMTRSHNWNSSTVDRHFTRSRRDANQDSDFIVTNYGQDPIWQKLYYEEIPGGKRIRFSVKGHDNAEVTLRNSGTGSDGYPWVQVIINGWIRKGGKSAFKLFL</sequence>
<keyword evidence="1" id="KW-0732">Signal</keyword>
<dbReference type="EMBL" id="CAXKWB010034292">
    <property type="protein sequence ID" value="CAL4144405.1"/>
    <property type="molecule type" value="Genomic_DNA"/>
</dbReference>
<name>A0AAV2RY79_MEGNR</name>
<protein>
    <submittedName>
        <fullName evidence="2">Uncharacterized protein</fullName>
    </submittedName>
</protein>
<feature type="chain" id="PRO_5043696583" evidence="1">
    <location>
        <begin position="24"/>
        <end position="174"/>
    </location>
</feature>
<organism evidence="2 3">
    <name type="scientific">Meganyctiphanes norvegica</name>
    <name type="common">Northern krill</name>
    <name type="synonym">Thysanopoda norvegica</name>
    <dbReference type="NCBI Taxonomy" id="48144"/>
    <lineage>
        <taxon>Eukaryota</taxon>
        <taxon>Metazoa</taxon>
        <taxon>Ecdysozoa</taxon>
        <taxon>Arthropoda</taxon>
        <taxon>Crustacea</taxon>
        <taxon>Multicrustacea</taxon>
        <taxon>Malacostraca</taxon>
        <taxon>Eumalacostraca</taxon>
        <taxon>Eucarida</taxon>
        <taxon>Euphausiacea</taxon>
        <taxon>Euphausiidae</taxon>
        <taxon>Meganyctiphanes</taxon>
    </lineage>
</organism>